<proteinExistence type="predicted"/>
<reference evidence="1 2" key="1">
    <citation type="submission" date="2016-10" db="EMBL/GenBank/DDBJ databases">
        <authorList>
            <person name="de Groot N.N."/>
        </authorList>
    </citation>
    <scope>NUCLEOTIDE SEQUENCE [LARGE SCALE GENOMIC DNA]</scope>
    <source>
        <strain evidence="1 2">ATCC 35022</strain>
    </source>
</reference>
<dbReference type="OrthoDB" id="8448547at2"/>
<dbReference type="STRING" id="665467.SAMN02982931_02425"/>
<name>A0A1G6CFT6_9HYPH</name>
<dbReference type="EMBL" id="FMXQ01000004">
    <property type="protein sequence ID" value="SDB31602.1"/>
    <property type="molecule type" value="Genomic_DNA"/>
</dbReference>
<protein>
    <recommendedName>
        <fullName evidence="3">Phage tail tape measure protein, lambda family</fullName>
    </recommendedName>
</protein>
<accession>A0A1G6CFT6</accession>
<evidence type="ECO:0000313" key="1">
    <source>
        <dbReference type="EMBL" id="SDB31602.1"/>
    </source>
</evidence>
<dbReference type="Proteomes" id="UP000199071">
    <property type="component" value="Unassembled WGS sequence"/>
</dbReference>
<sequence length="183" mass="18322">MPTSIEDLADEAESRTQPTLDALVALSRQASTFSTAITGAFKAAVVGGRRFETVLNALSLKLAGIALDRALQPISNVIGNAIGSAFTGIGGGPLKPFARGGIVGAPTVFPIRGSLGVAGEAGAEAVLPLARGSDGRLGVAGGGGQPMVVNFHVTSPDAGSFTRSEAQVTAMLARAVGRGRRGL</sequence>
<dbReference type="AlphaFoldDB" id="A0A1G6CFT6"/>
<evidence type="ECO:0000313" key="2">
    <source>
        <dbReference type="Proteomes" id="UP000199071"/>
    </source>
</evidence>
<gene>
    <name evidence="1" type="ORF">SAMN02982931_02425</name>
</gene>
<keyword evidence="2" id="KW-1185">Reference proteome</keyword>
<evidence type="ECO:0008006" key="3">
    <source>
        <dbReference type="Google" id="ProtNLM"/>
    </source>
</evidence>
<organism evidence="1 2">
    <name type="scientific">Bauldia litoralis</name>
    <dbReference type="NCBI Taxonomy" id="665467"/>
    <lineage>
        <taxon>Bacteria</taxon>
        <taxon>Pseudomonadati</taxon>
        <taxon>Pseudomonadota</taxon>
        <taxon>Alphaproteobacteria</taxon>
        <taxon>Hyphomicrobiales</taxon>
        <taxon>Kaistiaceae</taxon>
        <taxon>Bauldia</taxon>
    </lineage>
</organism>